<keyword evidence="23" id="KW-1185">Reference proteome</keyword>
<dbReference type="GeneTree" id="ENSGT00940000163942"/>
<keyword evidence="2 19" id="KW-0813">Transport</keyword>
<evidence type="ECO:0000256" key="2">
    <source>
        <dbReference type="ARBA" id="ARBA00022448"/>
    </source>
</evidence>
<dbReference type="FunFam" id="1.10.287.70:FF:000143">
    <property type="entry name" value="Probable glutamate receptor"/>
    <property type="match status" value="1"/>
</dbReference>
<feature type="binding site" evidence="16">
    <location>
        <position position="264"/>
    </location>
    <ligand>
        <name>L-glutamate</name>
        <dbReference type="ChEBI" id="CHEBI:29985"/>
    </ligand>
</feature>
<dbReference type="RefSeq" id="XP_008316801.1">
    <property type="nucleotide sequence ID" value="XM_008318579.3"/>
</dbReference>
<evidence type="ECO:0000256" key="17">
    <source>
        <dbReference type="PIRSR" id="PIRSR601508-2"/>
    </source>
</evidence>
<feature type="binding site" evidence="16">
    <location>
        <position position="310"/>
    </location>
    <ligand>
        <name>L-glutamate</name>
        <dbReference type="ChEBI" id="CHEBI:29985"/>
    </ligand>
</feature>
<feature type="binding site" evidence="16">
    <location>
        <position position="99"/>
    </location>
    <ligand>
        <name>L-glutamate</name>
        <dbReference type="ChEBI" id="CHEBI:29985"/>
    </ligand>
</feature>
<dbReference type="GO" id="GO:0038023">
    <property type="term" value="F:signaling receptor activity"/>
    <property type="evidence" value="ECO:0007669"/>
    <property type="project" value="InterPro"/>
</dbReference>
<evidence type="ECO:0000313" key="22">
    <source>
        <dbReference type="Ensembl" id="ENSCSEP00000006462.1"/>
    </source>
</evidence>
<evidence type="ECO:0000256" key="18">
    <source>
        <dbReference type="PIRSR" id="PIRSR601508-3"/>
    </source>
</evidence>
<feature type="transmembrane region" description="Helical" evidence="19">
    <location>
        <begin position="392"/>
        <end position="412"/>
    </location>
</feature>
<feature type="site" description="Crucial to convey clamshell closure to channel opening" evidence="17">
    <location>
        <position position="242"/>
    </location>
</feature>
<evidence type="ECO:0000256" key="8">
    <source>
        <dbReference type="ARBA" id="ARBA00023065"/>
    </source>
</evidence>
<keyword evidence="11" id="KW-0325">Glycoprotein</keyword>
<dbReference type="AlphaFoldDB" id="A0A3P8UVS7"/>
<dbReference type="Pfam" id="PF10613">
    <property type="entry name" value="Lig_chan-Glu_bd"/>
    <property type="match status" value="1"/>
</dbReference>
<evidence type="ECO:0000259" key="21">
    <source>
        <dbReference type="SMART" id="SM00918"/>
    </source>
</evidence>
<feature type="signal peptide" evidence="19">
    <location>
        <begin position="1"/>
        <end position="20"/>
    </location>
</feature>
<evidence type="ECO:0000256" key="12">
    <source>
        <dbReference type="ARBA" id="ARBA00023257"/>
    </source>
</evidence>
<feature type="domain" description="Ionotropic glutamate receptor L-glutamate and glycine-binding" evidence="21">
    <location>
        <begin position="32"/>
        <end position="88"/>
    </location>
</feature>
<evidence type="ECO:0000256" key="14">
    <source>
        <dbReference type="ARBA" id="ARBA00023303"/>
    </source>
</evidence>
<dbReference type="InterPro" id="IPR001508">
    <property type="entry name" value="Iono_Glu_rcpt_met"/>
</dbReference>
<feature type="binding site" evidence="16">
    <location>
        <position position="104"/>
    </location>
    <ligand>
        <name>L-glutamate</name>
        <dbReference type="ChEBI" id="CHEBI:29985"/>
    </ligand>
</feature>
<feature type="chain" id="PRO_5027135874" description="Glutamate receptor" evidence="19">
    <location>
        <begin position="21"/>
        <end position="458"/>
    </location>
</feature>
<feature type="binding site" evidence="16">
    <location>
        <position position="263"/>
    </location>
    <ligand>
        <name>L-glutamate</name>
        <dbReference type="ChEBI" id="CHEBI:29985"/>
    </ligand>
</feature>
<feature type="transmembrane region" description="Helical" evidence="19">
    <location>
        <begin position="182"/>
        <end position="200"/>
    </location>
</feature>
<dbReference type="Proteomes" id="UP000265120">
    <property type="component" value="Chromosome 10"/>
</dbReference>
<evidence type="ECO:0000313" key="23">
    <source>
        <dbReference type="Proteomes" id="UP000265120"/>
    </source>
</evidence>
<dbReference type="CDD" id="cd13685">
    <property type="entry name" value="PBP2_iGluR_non_NMDA_like"/>
    <property type="match status" value="1"/>
</dbReference>
<keyword evidence="6 19" id="KW-1133">Transmembrane helix</keyword>
<dbReference type="GO" id="GO:0015276">
    <property type="term" value="F:ligand-gated monoatomic ion channel activity"/>
    <property type="evidence" value="ECO:0007669"/>
    <property type="project" value="InterPro"/>
</dbReference>
<evidence type="ECO:0000259" key="20">
    <source>
        <dbReference type="SMART" id="SM00079"/>
    </source>
</evidence>
<keyword evidence="7 19" id="KW-0770">Synapse</keyword>
<evidence type="ECO:0000256" key="9">
    <source>
        <dbReference type="ARBA" id="ARBA00023136"/>
    </source>
</evidence>
<keyword evidence="3 19" id="KW-1003">Cell membrane</keyword>
<dbReference type="OrthoDB" id="5984008at2759"/>
<evidence type="ECO:0000256" key="19">
    <source>
        <dbReference type="RuleBase" id="RU367118"/>
    </source>
</evidence>
<feature type="transmembrane region" description="Helical" evidence="19">
    <location>
        <begin position="144"/>
        <end position="162"/>
    </location>
</feature>
<evidence type="ECO:0000256" key="13">
    <source>
        <dbReference type="ARBA" id="ARBA00023286"/>
    </source>
</evidence>
<dbReference type="GO" id="GO:0045211">
    <property type="term" value="C:postsynaptic membrane"/>
    <property type="evidence" value="ECO:0007669"/>
    <property type="project" value="UniProtKB-SubCell"/>
</dbReference>
<organism evidence="22 23">
    <name type="scientific">Cynoglossus semilaevis</name>
    <name type="common">Tongue sole</name>
    <dbReference type="NCBI Taxonomy" id="244447"/>
    <lineage>
        <taxon>Eukaryota</taxon>
        <taxon>Metazoa</taxon>
        <taxon>Chordata</taxon>
        <taxon>Craniata</taxon>
        <taxon>Vertebrata</taxon>
        <taxon>Euteleostomi</taxon>
        <taxon>Actinopterygii</taxon>
        <taxon>Neopterygii</taxon>
        <taxon>Teleostei</taxon>
        <taxon>Neoteleostei</taxon>
        <taxon>Acanthomorphata</taxon>
        <taxon>Carangaria</taxon>
        <taxon>Pleuronectiformes</taxon>
        <taxon>Pleuronectoidei</taxon>
        <taxon>Cynoglossidae</taxon>
        <taxon>Cynoglossinae</taxon>
        <taxon>Cynoglossus</taxon>
    </lineage>
</organism>
<evidence type="ECO:0000256" key="15">
    <source>
        <dbReference type="ARBA" id="ARBA00034104"/>
    </source>
</evidence>
<comment type="similarity">
    <text evidence="1 19">Belongs to the glutamate-gated ion channel (TC 1.A.10.1) family.</text>
</comment>
<feature type="domain" description="Ionotropic glutamate receptor C-terminal" evidence="20">
    <location>
        <begin position="22"/>
        <end position="373"/>
    </location>
</feature>
<dbReference type="PRINTS" id="PR00177">
    <property type="entry name" value="NMDARECEPTOR"/>
</dbReference>
<keyword evidence="9 19" id="KW-0472">Membrane</keyword>
<feature type="site" description="Interaction with the cone snail toxin Con-ikot-ikot" evidence="17">
    <location>
        <position position="269"/>
    </location>
</feature>
<feature type="transmembrane region" description="Helical" evidence="19">
    <location>
        <begin position="212"/>
        <end position="233"/>
    </location>
</feature>
<keyword evidence="5 19" id="KW-0732">Signal</keyword>
<dbReference type="InParanoid" id="A0A3P8UVS7"/>
<dbReference type="SMART" id="SM00079">
    <property type="entry name" value="PBPe"/>
    <property type="match status" value="1"/>
</dbReference>
<feature type="binding site" evidence="16">
    <location>
        <position position="97"/>
    </location>
    <ligand>
        <name>L-glutamate</name>
        <dbReference type="ChEBI" id="CHEBI:29985"/>
    </ligand>
</feature>
<keyword evidence="14 19" id="KW-0407">Ion channel</keyword>
<dbReference type="GeneID" id="103384885"/>
<evidence type="ECO:0000256" key="1">
    <source>
        <dbReference type="ARBA" id="ARBA00008685"/>
    </source>
</evidence>
<reference evidence="22" key="3">
    <citation type="submission" date="2025-09" db="UniProtKB">
        <authorList>
            <consortium name="Ensembl"/>
        </authorList>
    </citation>
    <scope>IDENTIFICATION</scope>
</reference>
<evidence type="ECO:0000256" key="6">
    <source>
        <dbReference type="ARBA" id="ARBA00022989"/>
    </source>
</evidence>
<keyword evidence="13 19" id="KW-1071">Ligand-gated ion channel</keyword>
<evidence type="ECO:0000256" key="10">
    <source>
        <dbReference type="ARBA" id="ARBA00023170"/>
    </source>
</evidence>
<dbReference type="OMA" id="YEHMERK"/>
<proteinExistence type="inferred from homology"/>
<evidence type="ECO:0000256" key="11">
    <source>
        <dbReference type="ARBA" id="ARBA00023180"/>
    </source>
</evidence>
<dbReference type="FunFam" id="3.40.190.10:FF:000364">
    <property type="entry name" value="Si:dkey-183j2.10"/>
    <property type="match status" value="1"/>
</dbReference>
<accession>A0A3P8UVS7</accession>
<evidence type="ECO:0000256" key="5">
    <source>
        <dbReference type="ARBA" id="ARBA00022729"/>
    </source>
</evidence>
<keyword evidence="12 19" id="KW-0628">Postsynaptic cell membrane</keyword>
<comment type="function">
    <text evidence="19">Receptor for glutamate that functions as a ligand-gated ion channel in the central nervous system and plays an important role in excitatory synaptic transmission. L-glutamate acts as an excitatory neurotransmitter at many synapses in the central nervous system.</text>
</comment>
<comment type="subcellular location">
    <subcellularLocation>
        <location evidence="15 19">Postsynaptic cell membrane</location>
        <topology evidence="15 19">Multi-pass membrane protein</topology>
    </subcellularLocation>
</comment>
<keyword evidence="10 19" id="KW-0675">Receptor</keyword>
<dbReference type="Pfam" id="PF00060">
    <property type="entry name" value="Lig_chan"/>
    <property type="match status" value="1"/>
</dbReference>
<protein>
    <recommendedName>
        <fullName evidence="19">Glutamate receptor</fullName>
    </recommendedName>
</protein>
<dbReference type="Gene3D" id="3.40.190.10">
    <property type="entry name" value="Periplasmic binding protein-like II"/>
    <property type="match status" value="3"/>
</dbReference>
<dbReference type="SMART" id="SM00918">
    <property type="entry name" value="Lig_chan-Glu_bd"/>
    <property type="match status" value="1"/>
</dbReference>
<keyword evidence="8 19" id="KW-0406">Ion transport</keyword>
<name>A0A3P8UVS7_CYNSE</name>
<sequence>MKGCISLVFCLAAITAWTDAKQLSITTIKAEPFTMSKGSELEGYCMDLITELSKRVGFTYDVHIVKDNRYGSMDASGTWHGMVGEVIRGEADLAVAPLTMTAVREQYVDMTTPFLQTGLGFILRKDLANEESTFSLLSPFTTEMWVGILVSFLLTGLAIFLVGRISPTEWAEPGKEEHSFTLLHSFWYITGALTLQGAGPHPKALSGRVVSAIWWLFAVLLLACYFGNLNSVLHSNTKQLSISTFEDLANQDVIDYGTLEGGSTMLFFKNSKISLFQRIYDHMERKKSFVPSMEEGIRRAQNGNFAFIGEEASLDLAVARHCNLVRSQEVVSMRGYAIAAKLGSPLIKNLTVAILELSESGFLIHLWQKWWASSCLGGNNTHSSEALQPGDLRALFLLLGLGLGVGLLLALLELMSKARSKAKDGKKSCCSVLTAELNQRFGNRGESTEEENADKSKA</sequence>
<dbReference type="PANTHER" id="PTHR18966">
    <property type="entry name" value="IONOTROPIC GLUTAMATE RECEPTOR"/>
    <property type="match status" value="1"/>
</dbReference>
<keyword evidence="18" id="KW-1015">Disulfide bond</keyword>
<dbReference type="InterPro" id="IPR019594">
    <property type="entry name" value="Glu/Gly-bd"/>
</dbReference>
<reference evidence="22 23" key="1">
    <citation type="journal article" date="2014" name="Nat. Genet.">
        <title>Whole-genome sequence of a flatfish provides insights into ZW sex chromosome evolution and adaptation to a benthic lifestyle.</title>
        <authorList>
            <person name="Chen S."/>
            <person name="Zhang G."/>
            <person name="Shao C."/>
            <person name="Huang Q."/>
            <person name="Liu G."/>
            <person name="Zhang P."/>
            <person name="Song W."/>
            <person name="An N."/>
            <person name="Chalopin D."/>
            <person name="Volff J.N."/>
            <person name="Hong Y."/>
            <person name="Li Q."/>
            <person name="Sha Z."/>
            <person name="Zhou H."/>
            <person name="Xie M."/>
            <person name="Yu Q."/>
            <person name="Liu Y."/>
            <person name="Xiang H."/>
            <person name="Wang N."/>
            <person name="Wu K."/>
            <person name="Yang C."/>
            <person name="Zhou Q."/>
            <person name="Liao X."/>
            <person name="Yang L."/>
            <person name="Hu Q."/>
            <person name="Zhang J."/>
            <person name="Meng L."/>
            <person name="Jin L."/>
            <person name="Tian Y."/>
            <person name="Lian J."/>
            <person name="Yang J."/>
            <person name="Miao G."/>
            <person name="Liu S."/>
            <person name="Liang Z."/>
            <person name="Yan F."/>
            <person name="Li Y."/>
            <person name="Sun B."/>
            <person name="Zhang H."/>
            <person name="Zhang J."/>
            <person name="Zhu Y."/>
            <person name="Du M."/>
            <person name="Zhao Y."/>
            <person name="Schartl M."/>
            <person name="Tang Q."/>
            <person name="Wang J."/>
        </authorList>
    </citation>
    <scope>NUCLEOTIDE SEQUENCE</scope>
</reference>
<dbReference type="InterPro" id="IPR001320">
    <property type="entry name" value="Iontro_rcpt_C"/>
</dbReference>
<evidence type="ECO:0000256" key="3">
    <source>
        <dbReference type="ARBA" id="ARBA00022475"/>
    </source>
</evidence>
<evidence type="ECO:0000256" key="7">
    <source>
        <dbReference type="ARBA" id="ARBA00023018"/>
    </source>
</evidence>
<dbReference type="InterPro" id="IPR015683">
    <property type="entry name" value="Ionotropic_Glu_rcpt"/>
</dbReference>
<evidence type="ECO:0000256" key="16">
    <source>
        <dbReference type="PIRSR" id="PIRSR601508-1"/>
    </source>
</evidence>
<evidence type="ECO:0000256" key="4">
    <source>
        <dbReference type="ARBA" id="ARBA00022692"/>
    </source>
</evidence>
<keyword evidence="4 19" id="KW-0812">Transmembrane</keyword>
<feature type="disulfide bond" evidence="18">
    <location>
        <begin position="322"/>
        <end position="375"/>
    </location>
</feature>
<dbReference type="SUPFAM" id="SSF53850">
    <property type="entry name" value="Periplasmic binding protein-like II"/>
    <property type="match status" value="1"/>
</dbReference>
<dbReference type="KEGG" id="csem:103384885"/>
<dbReference type="Ensembl" id="ENSCSET00000006534.1">
    <property type="protein sequence ID" value="ENSCSEP00000006462.1"/>
    <property type="gene ID" value="ENSCSEG00000004185.1"/>
</dbReference>
<reference evidence="22" key="2">
    <citation type="submission" date="2025-08" db="UniProtKB">
        <authorList>
            <consortium name="Ensembl"/>
        </authorList>
    </citation>
    <scope>IDENTIFICATION</scope>
</reference>